<organism evidence="2 3">
    <name type="scientific">Legionella worsleiensis</name>
    <dbReference type="NCBI Taxonomy" id="45076"/>
    <lineage>
        <taxon>Bacteria</taxon>
        <taxon>Pseudomonadati</taxon>
        <taxon>Pseudomonadota</taxon>
        <taxon>Gammaproteobacteria</taxon>
        <taxon>Legionellales</taxon>
        <taxon>Legionellaceae</taxon>
        <taxon>Legionella</taxon>
    </lineage>
</organism>
<dbReference type="PANTHER" id="PTHR41709:SF2">
    <property type="entry name" value="CIRCADIAN CLOCK PROTEIN KAIB2"/>
    <property type="match status" value="1"/>
</dbReference>
<feature type="domain" description="KaiB" evidence="1">
    <location>
        <begin position="27"/>
        <end position="108"/>
    </location>
</feature>
<dbReference type="Pfam" id="PF07689">
    <property type="entry name" value="KaiB"/>
    <property type="match status" value="1"/>
</dbReference>
<dbReference type="AlphaFoldDB" id="A0A0W1AAC0"/>
<dbReference type="STRING" id="45076.Lwor_1685"/>
<dbReference type="PANTHER" id="PTHR41709">
    <property type="entry name" value="KAIB-LIKE PROTEIN 1"/>
    <property type="match status" value="1"/>
</dbReference>
<sequence length="119" mass="13847">MSNPKTKILKTSQKKSSPNTNAQWQFILYIADQTPHCLLTLANLKKFCERYLHNQYRIDVIDLRQHPELAHQEEIIAIPTVVKTHPHPKRYIIGDFADSKLMLMKLGINQPDNINDKTK</sequence>
<dbReference type="EMBL" id="LNZC01000020">
    <property type="protein sequence ID" value="KTD78290.1"/>
    <property type="molecule type" value="Genomic_DNA"/>
</dbReference>
<evidence type="ECO:0000259" key="1">
    <source>
        <dbReference type="SMART" id="SM01248"/>
    </source>
</evidence>
<dbReference type="Gene3D" id="3.40.30.10">
    <property type="entry name" value="Glutaredoxin"/>
    <property type="match status" value="1"/>
</dbReference>
<accession>A0A0W1AAC0</accession>
<proteinExistence type="predicted"/>
<dbReference type="PATRIC" id="fig|45076.6.peg.1825"/>
<dbReference type="RefSeq" id="WP_058493476.1">
    <property type="nucleotide sequence ID" value="NZ_CBCRUR010000012.1"/>
</dbReference>
<dbReference type="InterPro" id="IPR036249">
    <property type="entry name" value="Thioredoxin-like_sf"/>
</dbReference>
<dbReference type="GO" id="GO:0048511">
    <property type="term" value="P:rhythmic process"/>
    <property type="evidence" value="ECO:0007669"/>
    <property type="project" value="InterPro"/>
</dbReference>
<dbReference type="SUPFAM" id="SSF52833">
    <property type="entry name" value="Thioredoxin-like"/>
    <property type="match status" value="1"/>
</dbReference>
<dbReference type="CDD" id="cd02978">
    <property type="entry name" value="KaiB_like"/>
    <property type="match status" value="1"/>
</dbReference>
<evidence type="ECO:0000313" key="2">
    <source>
        <dbReference type="EMBL" id="KTD78290.1"/>
    </source>
</evidence>
<dbReference type="Proteomes" id="UP000054662">
    <property type="component" value="Unassembled WGS sequence"/>
</dbReference>
<name>A0A0W1AAC0_9GAMM</name>
<dbReference type="OrthoDB" id="5458519at2"/>
<keyword evidence="3" id="KW-1185">Reference proteome</keyword>
<dbReference type="SMART" id="SM01248">
    <property type="entry name" value="KaiB"/>
    <property type="match status" value="1"/>
</dbReference>
<dbReference type="InterPro" id="IPR039022">
    <property type="entry name" value="KaiB-like"/>
</dbReference>
<reference evidence="2 3" key="1">
    <citation type="submission" date="2015-11" db="EMBL/GenBank/DDBJ databases">
        <title>Genomic analysis of 38 Legionella species identifies large and diverse effector repertoires.</title>
        <authorList>
            <person name="Burstein D."/>
            <person name="Amaro F."/>
            <person name="Zusman T."/>
            <person name="Lifshitz Z."/>
            <person name="Cohen O."/>
            <person name="Gilbert J.A."/>
            <person name="Pupko T."/>
            <person name="Shuman H.A."/>
            <person name="Segal G."/>
        </authorList>
    </citation>
    <scope>NUCLEOTIDE SEQUENCE [LARGE SCALE GENOMIC DNA]</scope>
    <source>
        <strain evidence="2 3">ATCC 49508</strain>
    </source>
</reference>
<protein>
    <submittedName>
        <fullName evidence="2">KaiB-like protein 2</fullName>
    </submittedName>
</protein>
<comment type="caution">
    <text evidence="2">The sequence shown here is derived from an EMBL/GenBank/DDBJ whole genome shotgun (WGS) entry which is preliminary data.</text>
</comment>
<gene>
    <name evidence="2" type="ORF">Lwor_1685</name>
</gene>
<evidence type="ECO:0000313" key="3">
    <source>
        <dbReference type="Proteomes" id="UP000054662"/>
    </source>
</evidence>
<dbReference type="InterPro" id="IPR011649">
    <property type="entry name" value="KaiB_domain"/>
</dbReference>